<protein>
    <recommendedName>
        <fullName evidence="4">NfeD-like C-terminal domain-containing protein</fullName>
    </recommendedName>
</protein>
<keyword evidence="3" id="KW-1185">Reference proteome</keyword>
<dbReference type="EMBL" id="JAAGWK010000021">
    <property type="protein sequence ID" value="NEL55314.1"/>
    <property type="molecule type" value="Genomic_DNA"/>
</dbReference>
<feature type="transmembrane region" description="Helical" evidence="1">
    <location>
        <begin position="41"/>
        <end position="62"/>
    </location>
</feature>
<gene>
    <name evidence="2" type="ORF">G1H19_15075</name>
</gene>
<evidence type="ECO:0000313" key="3">
    <source>
        <dbReference type="Proteomes" id="UP000470470"/>
    </source>
</evidence>
<name>A0A7K3WFV7_9ACTN</name>
<dbReference type="RefSeq" id="WP_152731874.1">
    <property type="nucleotide sequence ID" value="NZ_JAABOZ010000012.1"/>
</dbReference>
<feature type="transmembrane region" description="Helical" evidence="1">
    <location>
        <begin position="69"/>
        <end position="90"/>
    </location>
</feature>
<proteinExistence type="predicted"/>
<reference evidence="2 3" key="1">
    <citation type="submission" date="2020-02" db="EMBL/GenBank/DDBJ databases">
        <title>The whole genome sequence of CPCC 205119.</title>
        <authorList>
            <person name="Jiang Z."/>
        </authorList>
    </citation>
    <scope>NUCLEOTIDE SEQUENCE [LARGE SCALE GENOMIC DNA]</scope>
    <source>
        <strain evidence="2 3">CPCC 205119</strain>
    </source>
</reference>
<dbReference type="Proteomes" id="UP000470470">
    <property type="component" value="Unassembled WGS sequence"/>
</dbReference>
<accession>A0A7K3WFV7</accession>
<evidence type="ECO:0008006" key="4">
    <source>
        <dbReference type="Google" id="ProtNLM"/>
    </source>
</evidence>
<evidence type="ECO:0000313" key="2">
    <source>
        <dbReference type="EMBL" id="NEL55314.1"/>
    </source>
</evidence>
<sequence>MDPIAVAFLVAGGVGLLLLLVSLVAGEVELGLGDADGPFSLPAMAAFVGGIGFGGAAATALLPALPGAVTVLLGLGVGLVVAVPLALGAVRLAAVLRDMPTEPTLTTAHLLGTQGVVLSAIPRGGLGEVRLTVGGQQLKYHARSELPLPAGTPVYVVATPSETSVEVVSTAPDLPPATSSDPGAAP</sequence>
<dbReference type="Gene3D" id="2.40.50.140">
    <property type="entry name" value="Nucleic acid-binding proteins"/>
    <property type="match status" value="1"/>
</dbReference>
<organism evidence="2 3">
    <name type="scientific">Goekera deserti</name>
    <dbReference type="NCBI Taxonomy" id="2497753"/>
    <lineage>
        <taxon>Bacteria</taxon>
        <taxon>Bacillati</taxon>
        <taxon>Actinomycetota</taxon>
        <taxon>Actinomycetes</taxon>
        <taxon>Geodermatophilales</taxon>
        <taxon>Geodermatophilaceae</taxon>
        <taxon>Goekera</taxon>
    </lineage>
</organism>
<evidence type="ECO:0000256" key="1">
    <source>
        <dbReference type="SAM" id="Phobius"/>
    </source>
</evidence>
<dbReference type="AlphaFoldDB" id="A0A7K3WFV7"/>
<keyword evidence="1" id="KW-0472">Membrane</keyword>
<dbReference type="InterPro" id="IPR012340">
    <property type="entry name" value="NA-bd_OB-fold"/>
</dbReference>
<comment type="caution">
    <text evidence="2">The sequence shown here is derived from an EMBL/GenBank/DDBJ whole genome shotgun (WGS) entry which is preliminary data.</text>
</comment>
<keyword evidence="1" id="KW-0812">Transmembrane</keyword>
<keyword evidence="1" id="KW-1133">Transmembrane helix</keyword>